<comment type="similarity">
    <text evidence="4">Belongs to the ATG8 family.</text>
</comment>
<protein>
    <submittedName>
        <fullName evidence="12">Uncharacterized protein</fullName>
    </submittedName>
</protein>
<dbReference type="GO" id="GO:0005874">
    <property type="term" value="C:microtubule"/>
    <property type="evidence" value="ECO:0007669"/>
    <property type="project" value="UniProtKB-KW"/>
</dbReference>
<dbReference type="AlphaFoldDB" id="A0AAU9T7J7"/>
<keyword evidence="7" id="KW-0813">Transport</keyword>
<keyword evidence="7" id="KW-0653">Protein transport</keyword>
<reference evidence="12 13" key="1">
    <citation type="submission" date="2022-03" db="EMBL/GenBank/DDBJ databases">
        <authorList>
            <person name="Nunn A."/>
            <person name="Chopra R."/>
            <person name="Nunn A."/>
            <person name="Contreras Garrido A."/>
        </authorList>
    </citation>
    <scope>NUCLEOTIDE SEQUENCE [LARGE SCALE GENOMIC DNA]</scope>
</reference>
<evidence type="ECO:0000256" key="6">
    <source>
        <dbReference type="ARBA" id="ARBA00022786"/>
    </source>
</evidence>
<feature type="region of interest" description="Disordered" evidence="11">
    <location>
        <begin position="78"/>
        <end position="98"/>
    </location>
</feature>
<dbReference type="GO" id="GO:0015031">
    <property type="term" value="P:protein transport"/>
    <property type="evidence" value="ECO:0007669"/>
    <property type="project" value="UniProtKB-KW"/>
</dbReference>
<evidence type="ECO:0000256" key="2">
    <source>
        <dbReference type="ARBA" id="ARBA00004245"/>
    </source>
</evidence>
<dbReference type="EMBL" id="OU466863">
    <property type="protein sequence ID" value="CAH2079211.1"/>
    <property type="molecule type" value="Genomic_DNA"/>
</dbReference>
<evidence type="ECO:0000256" key="8">
    <source>
        <dbReference type="ARBA" id="ARBA00023136"/>
    </source>
</evidence>
<dbReference type="SUPFAM" id="SSF52096">
    <property type="entry name" value="ClpP/crotonase"/>
    <property type="match status" value="1"/>
</dbReference>
<name>A0AAU9T7J7_THLAR</name>
<comment type="function">
    <text evidence="1">Ubiquitin-like modifier involved in autophagosomes formation. May mediate the delivery of the autophagosomes to the vacuole via the microtubule cytoskeleton.</text>
</comment>
<dbReference type="InterPro" id="IPR029045">
    <property type="entry name" value="ClpP/crotonase-like_dom_sf"/>
</dbReference>
<dbReference type="Pfam" id="PF00574">
    <property type="entry name" value="CLP_protease"/>
    <property type="match status" value="1"/>
</dbReference>
<gene>
    <name evidence="12" type="ORF">TAV2_LOCUS25707</name>
</gene>
<evidence type="ECO:0000313" key="13">
    <source>
        <dbReference type="Proteomes" id="UP000836841"/>
    </source>
</evidence>
<evidence type="ECO:0000256" key="10">
    <source>
        <dbReference type="ARBA" id="ARBA00023288"/>
    </source>
</evidence>
<evidence type="ECO:0000256" key="3">
    <source>
        <dbReference type="ARBA" id="ARBA00004370"/>
    </source>
</evidence>
<keyword evidence="6" id="KW-0833">Ubl conjugation pathway</keyword>
<evidence type="ECO:0000256" key="7">
    <source>
        <dbReference type="ARBA" id="ARBA00022927"/>
    </source>
</evidence>
<keyword evidence="9" id="KW-0206">Cytoskeleton</keyword>
<dbReference type="PANTHER" id="PTHR10381">
    <property type="entry name" value="ATP-DEPENDENT CLP PROTEASE PROTEOLYTIC SUBUNIT"/>
    <property type="match status" value="1"/>
</dbReference>
<dbReference type="GO" id="GO:0004252">
    <property type="term" value="F:serine-type endopeptidase activity"/>
    <property type="evidence" value="ECO:0007669"/>
    <property type="project" value="TreeGrafter"/>
</dbReference>
<dbReference type="PANTHER" id="PTHR10381:SF12">
    <property type="entry name" value="ATP-DEPENDENT CLP PROTEASE PROTEOLYTIC SUBUNIT 5, CHLOROPLASTIC"/>
    <property type="match status" value="1"/>
</dbReference>
<dbReference type="Gene3D" id="3.90.226.10">
    <property type="entry name" value="2-enoyl-CoA Hydratase, Chain A, domain 1"/>
    <property type="match status" value="1"/>
</dbReference>
<evidence type="ECO:0000256" key="1">
    <source>
        <dbReference type="ARBA" id="ARBA00003307"/>
    </source>
</evidence>
<evidence type="ECO:0000256" key="4">
    <source>
        <dbReference type="ARBA" id="ARBA00007293"/>
    </source>
</evidence>
<dbReference type="Gene3D" id="3.10.20.90">
    <property type="entry name" value="Phosphatidylinositol 3-kinase Catalytic Subunit, Chain A, domain 1"/>
    <property type="match status" value="1"/>
</dbReference>
<dbReference type="Proteomes" id="UP000836841">
    <property type="component" value="Chromosome 7"/>
</dbReference>
<dbReference type="InterPro" id="IPR023562">
    <property type="entry name" value="ClpP/TepA"/>
</dbReference>
<dbReference type="GO" id="GO:0051117">
    <property type="term" value="F:ATPase binding"/>
    <property type="evidence" value="ECO:0007669"/>
    <property type="project" value="TreeGrafter"/>
</dbReference>
<dbReference type="GO" id="GO:0006515">
    <property type="term" value="P:protein quality control for misfolded or incompletely synthesized proteins"/>
    <property type="evidence" value="ECO:0007669"/>
    <property type="project" value="TreeGrafter"/>
</dbReference>
<organism evidence="12 13">
    <name type="scientific">Thlaspi arvense</name>
    <name type="common">Field penny-cress</name>
    <dbReference type="NCBI Taxonomy" id="13288"/>
    <lineage>
        <taxon>Eukaryota</taxon>
        <taxon>Viridiplantae</taxon>
        <taxon>Streptophyta</taxon>
        <taxon>Embryophyta</taxon>
        <taxon>Tracheophyta</taxon>
        <taxon>Spermatophyta</taxon>
        <taxon>Magnoliopsida</taxon>
        <taxon>eudicotyledons</taxon>
        <taxon>Gunneridae</taxon>
        <taxon>Pentapetalae</taxon>
        <taxon>rosids</taxon>
        <taxon>malvids</taxon>
        <taxon>Brassicales</taxon>
        <taxon>Brassicaceae</taxon>
        <taxon>Thlaspideae</taxon>
        <taxon>Thlaspi</taxon>
    </lineage>
</organism>
<keyword evidence="9" id="KW-0963">Cytoplasm</keyword>
<dbReference type="GO" id="GO:0009368">
    <property type="term" value="C:endopeptidase Clp complex"/>
    <property type="evidence" value="ECO:0007669"/>
    <property type="project" value="TreeGrafter"/>
</dbReference>
<dbReference type="InterPro" id="IPR004241">
    <property type="entry name" value="Atg8-like"/>
</dbReference>
<proteinExistence type="inferred from homology"/>
<evidence type="ECO:0000256" key="5">
    <source>
        <dbReference type="ARBA" id="ARBA00022701"/>
    </source>
</evidence>
<evidence type="ECO:0000256" key="11">
    <source>
        <dbReference type="SAM" id="MobiDB-lite"/>
    </source>
</evidence>
<keyword evidence="13" id="KW-1185">Reference proteome</keyword>
<keyword evidence="5" id="KW-0493">Microtubule</keyword>
<keyword evidence="8" id="KW-0472">Membrane</keyword>
<comment type="subcellular location">
    <subcellularLocation>
        <location evidence="2">Cytoplasm</location>
        <location evidence="2">Cytoskeleton</location>
    </subcellularLocation>
    <subcellularLocation>
        <location evidence="3">Membrane</location>
    </subcellularLocation>
</comment>
<keyword evidence="10" id="KW-0449">Lipoprotein</keyword>
<accession>A0AAU9T7J7</accession>
<evidence type="ECO:0000313" key="12">
    <source>
        <dbReference type="EMBL" id="CAH2079211.1"/>
    </source>
</evidence>
<dbReference type="GO" id="GO:0004176">
    <property type="term" value="F:ATP-dependent peptidase activity"/>
    <property type="evidence" value="ECO:0007669"/>
    <property type="project" value="TreeGrafter"/>
</dbReference>
<dbReference type="SUPFAM" id="SSF54236">
    <property type="entry name" value="Ubiquitin-like"/>
    <property type="match status" value="1"/>
</dbReference>
<dbReference type="InterPro" id="IPR029071">
    <property type="entry name" value="Ubiquitin-like_domsf"/>
</dbReference>
<evidence type="ECO:0000256" key="9">
    <source>
        <dbReference type="ARBA" id="ARBA00023212"/>
    </source>
</evidence>
<dbReference type="Pfam" id="PF02991">
    <property type="entry name" value="ATG8"/>
    <property type="match status" value="1"/>
</dbReference>
<dbReference type="GO" id="GO:0005776">
    <property type="term" value="C:autophagosome"/>
    <property type="evidence" value="ECO:0007669"/>
    <property type="project" value="UniProtKB-ARBA"/>
</dbReference>
<sequence length="359" mass="40183">MAHACVSTSASSLRFTAGFVSASPNGSYFDSPKLSHPFDPLRSKCIPFRYINCDEDGGKVVQVLMISSSSRPGLLFPKGGWENDETVKEDASSGRSRSPWGFNGKTISHTTYPIAVIVSNLGAECVKNGTLQDFLGDYDFKRKTHQDECSPEGLETRQAEASRIREKYPDRIPVIVEKAEKSDAPVIDKKNSSLTYVMVNTSFVSNASPFFALFSCVCSRRRTAPFLQERFQSIISQLFQYRIIHCGGDVDDVMANIIVAQLLFLDAFNPTKANEMLHHKANLNGYLAYQTGQSLEKINQDVFTRDYLSLKSKRELCSTRATLNKDVIRMQRPYLVCYYTALNVYIGLFRSLQKAASGF</sequence>
<dbReference type="GO" id="GO:0016020">
    <property type="term" value="C:membrane"/>
    <property type="evidence" value="ECO:0007669"/>
    <property type="project" value="UniProtKB-SubCell"/>
</dbReference>